<reference evidence="1" key="1">
    <citation type="journal article" date="2012" name="PLoS ONE">
        <title>Gene sets for utilization of primary and secondary nutrition supplies in the distal gut of endangered iberian lynx.</title>
        <authorList>
            <person name="Alcaide M."/>
            <person name="Messina E."/>
            <person name="Richter M."/>
            <person name="Bargiela R."/>
            <person name="Peplies J."/>
            <person name="Huws S.A."/>
            <person name="Newbold C.J."/>
            <person name="Golyshin P.N."/>
            <person name="Simon M.A."/>
            <person name="Lopez G."/>
            <person name="Yakimov M.M."/>
            <person name="Ferrer M."/>
        </authorList>
    </citation>
    <scope>NUCLEOTIDE SEQUENCE</scope>
</reference>
<proteinExistence type="predicted"/>
<dbReference type="AlphaFoldDB" id="J9FVV1"/>
<comment type="caution">
    <text evidence="1">The sequence shown here is derived from an EMBL/GenBank/DDBJ whole genome shotgun (WGS) entry which is preliminary data.</text>
</comment>
<name>J9FVV1_9ZZZZ</name>
<protein>
    <submittedName>
        <fullName evidence="1">Uncharacterized protein</fullName>
    </submittedName>
</protein>
<organism evidence="1">
    <name type="scientific">gut metagenome</name>
    <dbReference type="NCBI Taxonomy" id="749906"/>
    <lineage>
        <taxon>unclassified sequences</taxon>
        <taxon>metagenomes</taxon>
        <taxon>organismal metagenomes</taxon>
    </lineage>
</organism>
<sequence length="71" mass="8325">MLLAKLRILHTGSIQNLLHLLLRSLGHKSYISRSQQSLLQLLRSIKGNQLTLCNNQYFFTDSLHFRQDMRT</sequence>
<dbReference type="EMBL" id="AMCI01003970">
    <property type="protein sequence ID" value="EJW99106.1"/>
    <property type="molecule type" value="Genomic_DNA"/>
</dbReference>
<accession>J9FVV1</accession>
<evidence type="ECO:0000313" key="1">
    <source>
        <dbReference type="EMBL" id="EJW99106.1"/>
    </source>
</evidence>
<gene>
    <name evidence="1" type="ORF">EVA_12789</name>
</gene>